<keyword evidence="2 7" id="KW-0488">Methylation</keyword>
<dbReference type="Pfam" id="PF00298">
    <property type="entry name" value="Ribosomal_L11"/>
    <property type="match status" value="1"/>
</dbReference>
<dbReference type="GO" id="GO:0022625">
    <property type="term" value="C:cytosolic large ribosomal subunit"/>
    <property type="evidence" value="ECO:0007669"/>
    <property type="project" value="TreeGrafter"/>
</dbReference>
<dbReference type="PANTHER" id="PTHR11661:SF1">
    <property type="entry name" value="LARGE RIBOSOMAL SUBUNIT PROTEIN UL11M"/>
    <property type="match status" value="1"/>
</dbReference>
<dbReference type="Gene3D" id="1.10.10.250">
    <property type="entry name" value="Ribosomal protein L11, C-terminal domain"/>
    <property type="match status" value="1"/>
</dbReference>
<dbReference type="FunFam" id="3.30.1550.10:FF:000006">
    <property type="entry name" value="50S ribosomal protein L11"/>
    <property type="match status" value="1"/>
</dbReference>
<evidence type="ECO:0000259" key="10">
    <source>
        <dbReference type="Pfam" id="PF00298"/>
    </source>
</evidence>
<feature type="domain" description="Large ribosomal subunit protein uL11 N-terminal" evidence="11">
    <location>
        <begin position="9"/>
        <end position="65"/>
    </location>
</feature>
<dbReference type="PROSITE" id="PS00359">
    <property type="entry name" value="RIBOSOMAL_L11"/>
    <property type="match status" value="1"/>
</dbReference>
<dbReference type="InterPro" id="IPR020783">
    <property type="entry name" value="Ribosomal_uL11_C"/>
</dbReference>
<dbReference type="GO" id="GO:0006412">
    <property type="term" value="P:translation"/>
    <property type="evidence" value="ECO:0007669"/>
    <property type="project" value="UniProtKB-UniRule"/>
</dbReference>
<dbReference type="SUPFAM" id="SSF46906">
    <property type="entry name" value="Ribosomal protein L11, C-terminal domain"/>
    <property type="match status" value="1"/>
</dbReference>
<dbReference type="GO" id="GO:0070180">
    <property type="term" value="F:large ribosomal subunit rRNA binding"/>
    <property type="evidence" value="ECO:0007669"/>
    <property type="project" value="UniProtKB-UniRule"/>
</dbReference>
<keyword evidence="3 7" id="KW-0699">rRNA-binding</keyword>
<name>A0A1G2CNW4_9BACT</name>
<dbReference type="AlphaFoldDB" id="A0A1G2CNW4"/>
<comment type="subunit">
    <text evidence="7">Part of the ribosomal stalk of the 50S ribosomal subunit. Interacts with L10 and the large rRNA to form the base of the stalk. L10 forms an elongated spine to which L12 dimers bind in a sequential fashion forming a multimeric L10(L12)X complex.</text>
</comment>
<dbReference type="GO" id="GO:0003735">
    <property type="term" value="F:structural constituent of ribosome"/>
    <property type="evidence" value="ECO:0007669"/>
    <property type="project" value="InterPro"/>
</dbReference>
<dbReference type="CDD" id="cd00349">
    <property type="entry name" value="Ribosomal_L11"/>
    <property type="match status" value="1"/>
</dbReference>
<evidence type="ECO:0000256" key="5">
    <source>
        <dbReference type="ARBA" id="ARBA00022980"/>
    </source>
</evidence>
<keyword evidence="5 7" id="KW-0689">Ribosomal protein</keyword>
<dbReference type="SMART" id="SM00649">
    <property type="entry name" value="RL11"/>
    <property type="match status" value="1"/>
</dbReference>
<evidence type="ECO:0000313" key="13">
    <source>
        <dbReference type="Proteomes" id="UP000177246"/>
    </source>
</evidence>
<evidence type="ECO:0000259" key="11">
    <source>
        <dbReference type="Pfam" id="PF03946"/>
    </source>
</evidence>
<evidence type="ECO:0000256" key="9">
    <source>
        <dbReference type="RuleBase" id="RU003979"/>
    </source>
</evidence>
<reference evidence="12 13" key="1">
    <citation type="journal article" date="2016" name="Nat. Commun.">
        <title>Thousands of microbial genomes shed light on interconnected biogeochemical processes in an aquifer system.</title>
        <authorList>
            <person name="Anantharaman K."/>
            <person name="Brown C.T."/>
            <person name="Hug L.A."/>
            <person name="Sharon I."/>
            <person name="Castelle C.J."/>
            <person name="Probst A.J."/>
            <person name="Thomas B.C."/>
            <person name="Singh A."/>
            <person name="Wilkins M.J."/>
            <person name="Karaoz U."/>
            <person name="Brodie E.L."/>
            <person name="Williams K.H."/>
            <person name="Hubbard S.S."/>
            <person name="Banfield J.F."/>
        </authorList>
    </citation>
    <scope>NUCLEOTIDE SEQUENCE [LARGE SCALE GENOMIC DNA]</scope>
</reference>
<dbReference type="InterPro" id="IPR000911">
    <property type="entry name" value="Ribosomal_uL11"/>
</dbReference>
<dbReference type="InterPro" id="IPR036769">
    <property type="entry name" value="Ribosomal_uL11_C_sf"/>
</dbReference>
<dbReference type="InterPro" id="IPR020784">
    <property type="entry name" value="Ribosomal_uL11_N"/>
</dbReference>
<dbReference type="Gene3D" id="3.30.1550.10">
    <property type="entry name" value="Ribosomal protein L11/L12, N-terminal domain"/>
    <property type="match status" value="1"/>
</dbReference>
<evidence type="ECO:0000256" key="8">
    <source>
        <dbReference type="RuleBase" id="RU003978"/>
    </source>
</evidence>
<evidence type="ECO:0000256" key="3">
    <source>
        <dbReference type="ARBA" id="ARBA00022730"/>
    </source>
</evidence>
<accession>A0A1G2CNW4</accession>
<dbReference type="Pfam" id="PF03946">
    <property type="entry name" value="Ribosomal_L11_N"/>
    <property type="match status" value="1"/>
</dbReference>
<dbReference type="FunFam" id="1.10.10.250:FF:000001">
    <property type="entry name" value="50S ribosomal protein L11"/>
    <property type="match status" value="1"/>
</dbReference>
<dbReference type="HAMAP" id="MF_00736">
    <property type="entry name" value="Ribosomal_uL11"/>
    <property type="match status" value="1"/>
</dbReference>
<proteinExistence type="inferred from homology"/>
<evidence type="ECO:0000256" key="4">
    <source>
        <dbReference type="ARBA" id="ARBA00022884"/>
    </source>
</evidence>
<evidence type="ECO:0000256" key="1">
    <source>
        <dbReference type="ARBA" id="ARBA00010537"/>
    </source>
</evidence>
<dbReference type="EMBL" id="MHLF01000028">
    <property type="protein sequence ID" value="OGZ03073.1"/>
    <property type="molecule type" value="Genomic_DNA"/>
</dbReference>
<dbReference type="InterPro" id="IPR006519">
    <property type="entry name" value="Ribosomal_uL11_bac-typ"/>
</dbReference>
<comment type="similarity">
    <text evidence="1 7 8">Belongs to the universal ribosomal protein uL11 family.</text>
</comment>
<keyword evidence="6 7" id="KW-0687">Ribonucleoprotein</keyword>
<feature type="domain" description="Large ribosomal subunit protein uL11 C-terminal" evidence="10">
    <location>
        <begin position="70"/>
        <end position="138"/>
    </location>
</feature>
<keyword evidence="4 7" id="KW-0694">RNA-binding</keyword>
<evidence type="ECO:0000256" key="2">
    <source>
        <dbReference type="ARBA" id="ARBA00022481"/>
    </source>
</evidence>
<protein>
    <recommendedName>
        <fullName evidence="7">Large ribosomal subunit protein uL11</fullName>
    </recommendedName>
</protein>
<dbReference type="InterPro" id="IPR020785">
    <property type="entry name" value="Ribosomal_uL11_CS"/>
</dbReference>
<evidence type="ECO:0000313" key="12">
    <source>
        <dbReference type="EMBL" id="OGZ03073.1"/>
    </source>
</evidence>
<evidence type="ECO:0000256" key="6">
    <source>
        <dbReference type="ARBA" id="ARBA00023274"/>
    </source>
</evidence>
<dbReference type="InterPro" id="IPR036796">
    <property type="entry name" value="Ribosomal_uL11_N_sf"/>
</dbReference>
<comment type="caution">
    <text evidence="12">The sequence shown here is derived from an EMBL/GenBank/DDBJ whole genome shotgun (WGS) entry which is preliminary data.</text>
</comment>
<evidence type="ECO:0000256" key="7">
    <source>
        <dbReference type="HAMAP-Rule" id="MF_00736"/>
    </source>
</evidence>
<sequence>MAKKVKIIIKLQLVAGKATPAPPVGTALGPQGINIAEFCKQFNDMTREMDGVIPAVITIYEDRSFSFILKTSPVSALLKKAAGLEKGSKDPLRIKVGKVTKAQVEEIAKKKMEDLNTEDLAAAMKIVEGTARNMGVVVEK</sequence>
<dbReference type="SUPFAM" id="SSF54747">
    <property type="entry name" value="Ribosomal L11/L12e N-terminal domain"/>
    <property type="match status" value="1"/>
</dbReference>
<organism evidence="12 13">
    <name type="scientific">Candidatus Liptonbacteria bacterium RIFOXYC1_FULL_36_8</name>
    <dbReference type="NCBI Taxonomy" id="1798655"/>
    <lineage>
        <taxon>Bacteria</taxon>
        <taxon>Candidatus Liptoniibacteriota</taxon>
    </lineage>
</organism>
<comment type="PTM">
    <text evidence="7 9">One or more lysine residues are methylated.</text>
</comment>
<dbReference type="NCBIfam" id="TIGR01632">
    <property type="entry name" value="L11_bact"/>
    <property type="match status" value="1"/>
</dbReference>
<comment type="function">
    <text evidence="7 9">Forms part of the ribosomal stalk which helps the ribosome interact with GTP-bound translation factors.</text>
</comment>
<dbReference type="Proteomes" id="UP000177246">
    <property type="component" value="Unassembled WGS sequence"/>
</dbReference>
<gene>
    <name evidence="7" type="primary">rplK</name>
    <name evidence="12" type="ORF">A2430_00305</name>
</gene>
<dbReference type="PANTHER" id="PTHR11661">
    <property type="entry name" value="60S RIBOSOMAL PROTEIN L12"/>
    <property type="match status" value="1"/>
</dbReference>